<name>A0AAJ0IEV6_9PEZI</name>
<gene>
    <name evidence="1" type="ORF">B0T23DRAFT_391771</name>
</gene>
<accession>A0AAJ0IEV6</accession>
<dbReference type="Proteomes" id="UP001285908">
    <property type="component" value="Unassembled WGS sequence"/>
</dbReference>
<organism evidence="1 2">
    <name type="scientific">Neurospora hispaniola</name>
    <dbReference type="NCBI Taxonomy" id="588809"/>
    <lineage>
        <taxon>Eukaryota</taxon>
        <taxon>Fungi</taxon>
        <taxon>Dikarya</taxon>
        <taxon>Ascomycota</taxon>
        <taxon>Pezizomycotina</taxon>
        <taxon>Sordariomycetes</taxon>
        <taxon>Sordariomycetidae</taxon>
        <taxon>Sordariales</taxon>
        <taxon>Sordariaceae</taxon>
        <taxon>Neurospora</taxon>
    </lineage>
</organism>
<proteinExistence type="predicted"/>
<keyword evidence="2" id="KW-1185">Reference proteome</keyword>
<evidence type="ECO:0000313" key="1">
    <source>
        <dbReference type="EMBL" id="KAK3499110.1"/>
    </source>
</evidence>
<dbReference type="AlphaFoldDB" id="A0AAJ0IEV6"/>
<dbReference type="RefSeq" id="XP_062696743.1">
    <property type="nucleotide sequence ID" value="XM_062837961.1"/>
</dbReference>
<sequence length="578" mass="63238">MSLAYRLANEINTKCIIGKMGRHICSDTCEQHRICRGERCACRRRDLRPTSCYACRLAKTACRPGAGGSGMCERCLHKGSIHYCNRRGREDNAGEGLPASPPGRQYLVDFGPNAGEALLMGGMSAPLPYPHGYQPITPPESVRSGSFEQTPTFFSSSAHSPPASAPALLPGPVMPPVLVMPSALASPALAQAPNCGCLWKLVQAQEAIDQQVPLCDRASKVVQANREVAHSLACLIRCPYCFGPDRRSAPLMTELYSVIGKGVKGYEVDVLPFSLLLTPGERRSTLRTLKVLSILTRRFGADRSEVGSLIIKITELVGAFQRDQQLALAGGSSPRREAKKKKRFASPVAIQAKVSVGPQKGITQENQQLYLSADQSVWTTPKTARTTYGYKDKTNEQTTHHSIVGFIDTGPIRPCVWGAKLSTFSSFWKGKTTSTRLVNIKTLSITSGRPTTPPSQLPYTNRVLRKSSQTTTEGCLSLPHLIKILLGCLFKACFRRLRVSRLLHLSGSYAQLEGDKLAATGQEIQAVLQKGWKAHFGDDLSLQNVLRFISSNKNLFNKTAMLERKPAFCICTIHTSEH</sequence>
<reference evidence="1 2" key="1">
    <citation type="journal article" date="2023" name="Mol. Phylogenet. Evol.">
        <title>Genome-scale phylogeny and comparative genomics of the fungal order Sordariales.</title>
        <authorList>
            <person name="Hensen N."/>
            <person name="Bonometti L."/>
            <person name="Westerberg I."/>
            <person name="Brannstrom I.O."/>
            <person name="Guillou S."/>
            <person name="Cros-Aarteil S."/>
            <person name="Calhoun S."/>
            <person name="Haridas S."/>
            <person name="Kuo A."/>
            <person name="Mondo S."/>
            <person name="Pangilinan J."/>
            <person name="Riley R."/>
            <person name="LaButti K."/>
            <person name="Andreopoulos B."/>
            <person name="Lipzen A."/>
            <person name="Chen C."/>
            <person name="Yan M."/>
            <person name="Daum C."/>
            <person name="Ng V."/>
            <person name="Clum A."/>
            <person name="Steindorff A."/>
            <person name="Ohm R.A."/>
            <person name="Martin F."/>
            <person name="Silar P."/>
            <person name="Natvig D.O."/>
            <person name="Lalanne C."/>
            <person name="Gautier V."/>
            <person name="Ament-Velasquez S.L."/>
            <person name="Kruys A."/>
            <person name="Hutchinson M.I."/>
            <person name="Powell A.J."/>
            <person name="Barry K."/>
            <person name="Miller A.N."/>
            <person name="Grigoriev I.V."/>
            <person name="Debuchy R."/>
            <person name="Gladieux P."/>
            <person name="Hiltunen Thoren M."/>
            <person name="Johannesson H."/>
        </authorList>
    </citation>
    <scope>NUCLEOTIDE SEQUENCE [LARGE SCALE GENOMIC DNA]</scope>
    <source>
        <strain evidence="1 2">FGSC 10403</strain>
    </source>
</reference>
<dbReference type="GeneID" id="87875583"/>
<protein>
    <submittedName>
        <fullName evidence="1">Uncharacterized protein</fullName>
    </submittedName>
</protein>
<comment type="caution">
    <text evidence="1">The sequence shown here is derived from an EMBL/GenBank/DDBJ whole genome shotgun (WGS) entry which is preliminary data.</text>
</comment>
<dbReference type="EMBL" id="JAULSX010000001">
    <property type="protein sequence ID" value="KAK3499110.1"/>
    <property type="molecule type" value="Genomic_DNA"/>
</dbReference>
<evidence type="ECO:0000313" key="2">
    <source>
        <dbReference type="Proteomes" id="UP001285908"/>
    </source>
</evidence>